<feature type="coiled-coil region" evidence="11">
    <location>
        <begin position="594"/>
        <end position="640"/>
    </location>
</feature>
<sequence length="689" mass="77820">MDSLVLFILMVAGVLLSAIVSKYIPQIPLALIQIMIGLLLAIVPIEQTTIHFEPELFMIGIIAPLVFYEGQNISRKELWKLRGPILLLAFGLVLLLVVAGGFLIHWLIPDLPLPVSFALSAIVSPTDTVALKSIVKNIKLPDNIMAVLEGESLINDAAGLVSFKVALGVVMTGYFSVKEASFEFLIAAFGGIIFGGIVGFLFVKLRLQLRKMRLEQTELLVLIQLITPFTIFIAAERLEFSGVLAMVAAGVVHGVEHDHLQATTTKIQMVSNNVWGTVVYFLNSLVFLLLGATLPSVVAKIWSKENFLVEELLGLALIISLFLMAVRFIWVYLLHEHFVEPNAMKFEDYFKSFVLGAEKKQVDQISRGKYALITTLAGVHGTISLATALSIPLVLTNGQAFPLRNELLFITAMIILISIVSATIFLPLILPKEELPEVSTNFLDFKTAYALLLKQTSQQLEAKRTTSNQYYINQTIVELTRKLADTEEVSLREMDKKQVKQLLNYANTIQSKTIDDLYKNNVISKQTHELFAAFSAASKQFEEKNFIKKIFFRLKFSLLRNRLNHMEEKEIKEHFNSRFKNNQLIMDEFKLAQKISAEATIQALQNQMNTANRKETLRVIQRYNRFMKQSQDDLEEVEESNYYARLALQIQREIVQRMMDEKMIDYPVANQIGEQIGYDELSELALGTE</sequence>
<dbReference type="InterPro" id="IPR006153">
    <property type="entry name" value="Cation/H_exchanger_TM"/>
</dbReference>
<dbReference type="RefSeq" id="WP_034568918.1">
    <property type="nucleotide sequence ID" value="NZ_JQBS01000035.1"/>
</dbReference>
<dbReference type="EMBL" id="JQBS01000035">
    <property type="protein sequence ID" value="KRN54698.1"/>
    <property type="molecule type" value="Genomic_DNA"/>
</dbReference>
<dbReference type="NCBIfam" id="TIGR00831">
    <property type="entry name" value="a_cpa1"/>
    <property type="match status" value="1"/>
</dbReference>
<evidence type="ECO:0000313" key="14">
    <source>
        <dbReference type="Proteomes" id="UP000051658"/>
    </source>
</evidence>
<comment type="similarity">
    <text evidence="10">Belongs to the monovalent cation:proton antiporter 1 (CPA1) transporter (TC 2.A.36) family.</text>
</comment>
<evidence type="ECO:0000313" key="13">
    <source>
        <dbReference type="EMBL" id="KRN54698.1"/>
    </source>
</evidence>
<feature type="transmembrane region" description="Helical" evidence="10">
    <location>
        <begin position="370"/>
        <end position="395"/>
    </location>
</feature>
<dbReference type="Pfam" id="PF00999">
    <property type="entry name" value="Na_H_Exchanger"/>
    <property type="match status" value="1"/>
</dbReference>
<dbReference type="GO" id="GO:0005886">
    <property type="term" value="C:plasma membrane"/>
    <property type="evidence" value="ECO:0007669"/>
    <property type="project" value="UniProtKB-SubCell"/>
</dbReference>
<comment type="caution">
    <text evidence="10">Lacks conserved residue(s) required for the propagation of feature annotation.</text>
</comment>
<keyword evidence="14" id="KW-1185">Reference proteome</keyword>
<dbReference type="InterPro" id="IPR018422">
    <property type="entry name" value="Cation/H_exchanger_CPA1"/>
</dbReference>
<feature type="transmembrane region" description="Helical" evidence="10">
    <location>
        <begin position="278"/>
        <end position="299"/>
    </location>
</feature>
<feature type="transmembrane region" description="Helical" evidence="10">
    <location>
        <begin position="184"/>
        <end position="205"/>
    </location>
</feature>
<dbReference type="InterPro" id="IPR004705">
    <property type="entry name" value="Cation/H_exchanger_CPA1_bac"/>
</dbReference>
<evidence type="ECO:0000256" key="2">
    <source>
        <dbReference type="ARBA" id="ARBA00022448"/>
    </source>
</evidence>
<dbReference type="GO" id="GO:0051453">
    <property type="term" value="P:regulation of intracellular pH"/>
    <property type="evidence" value="ECO:0007669"/>
    <property type="project" value="TreeGrafter"/>
</dbReference>
<dbReference type="GO" id="GO:0015385">
    <property type="term" value="F:sodium:proton antiporter activity"/>
    <property type="evidence" value="ECO:0007669"/>
    <property type="project" value="InterPro"/>
</dbReference>
<feature type="transmembrane region" description="Helical" evidence="10">
    <location>
        <begin position="217"/>
        <end position="235"/>
    </location>
</feature>
<keyword evidence="3 10" id="KW-1003">Cell membrane</keyword>
<feature type="transmembrane region" description="Helical" evidence="10">
    <location>
        <begin position="407"/>
        <end position="430"/>
    </location>
</feature>
<evidence type="ECO:0000256" key="1">
    <source>
        <dbReference type="ARBA" id="ARBA00004651"/>
    </source>
</evidence>
<dbReference type="GO" id="GO:0015386">
    <property type="term" value="F:potassium:proton antiporter activity"/>
    <property type="evidence" value="ECO:0007669"/>
    <property type="project" value="TreeGrafter"/>
</dbReference>
<dbReference type="AlphaFoldDB" id="A0A0R2HY27"/>
<evidence type="ECO:0000256" key="8">
    <source>
        <dbReference type="ARBA" id="ARBA00023136"/>
    </source>
</evidence>
<dbReference type="GO" id="GO:0098719">
    <property type="term" value="P:sodium ion import across plasma membrane"/>
    <property type="evidence" value="ECO:0007669"/>
    <property type="project" value="TreeGrafter"/>
</dbReference>
<evidence type="ECO:0000256" key="3">
    <source>
        <dbReference type="ARBA" id="ARBA00022475"/>
    </source>
</evidence>
<accession>A0A0R2HY27</accession>
<evidence type="ECO:0000256" key="4">
    <source>
        <dbReference type="ARBA" id="ARBA00022692"/>
    </source>
</evidence>
<keyword evidence="11" id="KW-0175">Coiled coil</keyword>
<keyword evidence="2 10" id="KW-0813">Transport</keyword>
<evidence type="ECO:0000256" key="10">
    <source>
        <dbReference type="RuleBase" id="RU366002"/>
    </source>
</evidence>
<feature type="transmembrane region" description="Helical" evidence="10">
    <location>
        <begin position="27"/>
        <end position="45"/>
    </location>
</feature>
<dbReference type="PATRIC" id="fig|1449336.4.peg.2322"/>
<dbReference type="eggNOG" id="COG0025">
    <property type="taxonomic scope" value="Bacteria"/>
</dbReference>
<feature type="transmembrane region" description="Helical" evidence="10">
    <location>
        <begin position="311"/>
        <end position="333"/>
    </location>
</feature>
<dbReference type="Gene3D" id="6.10.140.1330">
    <property type="match status" value="1"/>
</dbReference>
<evidence type="ECO:0000256" key="6">
    <source>
        <dbReference type="ARBA" id="ARBA00023053"/>
    </source>
</evidence>
<proteinExistence type="inferred from homology"/>
<dbReference type="PANTHER" id="PTHR10110">
    <property type="entry name" value="SODIUM/HYDROGEN EXCHANGER"/>
    <property type="match status" value="1"/>
</dbReference>
<keyword evidence="7 10" id="KW-0406">Ion transport</keyword>
<dbReference type="GeneID" id="89589274"/>
<evidence type="ECO:0000256" key="7">
    <source>
        <dbReference type="ARBA" id="ARBA00023065"/>
    </source>
</evidence>
<protein>
    <submittedName>
        <fullName evidence="13">Na+ H+ antiporter</fullName>
    </submittedName>
</protein>
<reference evidence="13 14" key="1">
    <citation type="journal article" date="2015" name="Genome Announc.">
        <title>Expanding the biotechnology potential of lactobacilli through comparative genomics of 213 strains and associated genera.</title>
        <authorList>
            <person name="Sun Z."/>
            <person name="Harris H.M."/>
            <person name="McCann A."/>
            <person name="Guo C."/>
            <person name="Argimon S."/>
            <person name="Zhang W."/>
            <person name="Yang X."/>
            <person name="Jeffery I.B."/>
            <person name="Cooney J.C."/>
            <person name="Kagawa T.F."/>
            <person name="Liu W."/>
            <person name="Song Y."/>
            <person name="Salvetti E."/>
            <person name="Wrobel A."/>
            <person name="Rasinkangas P."/>
            <person name="Parkhill J."/>
            <person name="Rea M.C."/>
            <person name="O'Sullivan O."/>
            <person name="Ritari J."/>
            <person name="Douillard F.P."/>
            <person name="Paul Ross R."/>
            <person name="Yang R."/>
            <person name="Briner A.E."/>
            <person name="Felis G.E."/>
            <person name="de Vos W.M."/>
            <person name="Barrangou R."/>
            <person name="Klaenhammer T.R."/>
            <person name="Caufield P.W."/>
            <person name="Cui Y."/>
            <person name="Zhang H."/>
            <person name="O'Toole P.W."/>
        </authorList>
    </citation>
    <scope>NUCLEOTIDE SEQUENCE [LARGE SCALE GENOMIC DNA]</scope>
    <source>
        <strain evidence="13 14">DSM 20623</strain>
    </source>
</reference>
<evidence type="ECO:0000256" key="5">
    <source>
        <dbReference type="ARBA" id="ARBA00022989"/>
    </source>
</evidence>
<evidence type="ECO:0000256" key="11">
    <source>
        <dbReference type="SAM" id="Coils"/>
    </source>
</evidence>
<organism evidence="13 14">
    <name type="scientific">Carnobacterium divergens DSM 20623</name>
    <dbReference type="NCBI Taxonomy" id="1449336"/>
    <lineage>
        <taxon>Bacteria</taxon>
        <taxon>Bacillati</taxon>
        <taxon>Bacillota</taxon>
        <taxon>Bacilli</taxon>
        <taxon>Lactobacillales</taxon>
        <taxon>Carnobacteriaceae</taxon>
        <taxon>Carnobacterium</taxon>
    </lineage>
</organism>
<keyword evidence="5 10" id="KW-1133">Transmembrane helix</keyword>
<gene>
    <name evidence="13" type="ORF">IV74_GL002284</name>
</gene>
<feature type="domain" description="Cation/H+ exchanger transmembrane" evidence="12">
    <location>
        <begin position="14"/>
        <end position="430"/>
    </location>
</feature>
<keyword evidence="10" id="KW-0050">Antiport</keyword>
<name>A0A0R2HY27_CARDV</name>
<keyword evidence="8 10" id="KW-0472">Membrane</keyword>
<comment type="function">
    <text evidence="10">Na(+)/H(+) antiporter that extrudes sodium in exchange for external protons.</text>
</comment>
<comment type="caution">
    <text evidence="13">The sequence shown here is derived from an EMBL/GenBank/DDBJ whole genome shotgun (WGS) entry which is preliminary data.</text>
</comment>
<keyword evidence="4 10" id="KW-0812">Transmembrane</keyword>
<keyword evidence="6 10" id="KW-0915">Sodium</keyword>
<evidence type="ECO:0000256" key="9">
    <source>
        <dbReference type="ARBA" id="ARBA00023201"/>
    </source>
</evidence>
<evidence type="ECO:0000259" key="12">
    <source>
        <dbReference type="Pfam" id="PF00999"/>
    </source>
</evidence>
<keyword evidence="9 10" id="KW-0739">Sodium transport</keyword>
<feature type="transmembrane region" description="Helical" evidence="10">
    <location>
        <begin position="85"/>
        <end position="108"/>
    </location>
</feature>
<comment type="subcellular location">
    <subcellularLocation>
        <location evidence="1 10">Cell membrane</location>
        <topology evidence="1 10">Multi-pass membrane protein</topology>
    </subcellularLocation>
</comment>
<dbReference type="Proteomes" id="UP000051658">
    <property type="component" value="Unassembled WGS sequence"/>
</dbReference>
<dbReference type="PANTHER" id="PTHR10110:SF86">
    <property type="entry name" value="SODIUM_HYDROGEN EXCHANGER 7"/>
    <property type="match status" value="1"/>
</dbReference>